<feature type="transmembrane region" description="Helical" evidence="1">
    <location>
        <begin position="91"/>
        <end position="110"/>
    </location>
</feature>
<keyword evidence="3" id="KW-1185">Reference proteome</keyword>
<evidence type="ECO:0000313" key="2">
    <source>
        <dbReference type="EMBL" id="CAG9326644.1"/>
    </source>
</evidence>
<name>A0AAU9JNF9_9CILI</name>
<feature type="transmembrane region" description="Helical" evidence="1">
    <location>
        <begin position="174"/>
        <end position="192"/>
    </location>
</feature>
<dbReference type="EMBL" id="CAJZBQ010000041">
    <property type="protein sequence ID" value="CAG9326644.1"/>
    <property type="molecule type" value="Genomic_DNA"/>
</dbReference>
<organism evidence="2 3">
    <name type="scientific">Blepharisma stoltei</name>
    <dbReference type="NCBI Taxonomy" id="1481888"/>
    <lineage>
        <taxon>Eukaryota</taxon>
        <taxon>Sar</taxon>
        <taxon>Alveolata</taxon>
        <taxon>Ciliophora</taxon>
        <taxon>Postciliodesmatophora</taxon>
        <taxon>Heterotrichea</taxon>
        <taxon>Heterotrichida</taxon>
        <taxon>Blepharismidae</taxon>
        <taxon>Blepharisma</taxon>
    </lineage>
</organism>
<evidence type="ECO:0000256" key="1">
    <source>
        <dbReference type="SAM" id="Phobius"/>
    </source>
</evidence>
<dbReference type="AlphaFoldDB" id="A0AAU9JNF9"/>
<dbReference type="InterPro" id="IPR052728">
    <property type="entry name" value="O2_lipid_transport_reg"/>
</dbReference>
<protein>
    <recommendedName>
        <fullName evidence="4">Acyltransferase 3 domain-containing protein</fullName>
    </recommendedName>
</protein>
<feature type="transmembrane region" description="Helical" evidence="1">
    <location>
        <begin position="46"/>
        <end position="62"/>
    </location>
</feature>
<evidence type="ECO:0008006" key="4">
    <source>
        <dbReference type="Google" id="ProtNLM"/>
    </source>
</evidence>
<keyword evidence="1" id="KW-0812">Transmembrane</keyword>
<dbReference type="PANTHER" id="PTHR11161">
    <property type="entry name" value="O-ACYLTRANSFERASE"/>
    <property type="match status" value="1"/>
</dbReference>
<proteinExistence type="predicted"/>
<evidence type="ECO:0000313" key="3">
    <source>
        <dbReference type="Proteomes" id="UP001162131"/>
    </source>
</evidence>
<dbReference type="PANTHER" id="PTHR11161:SF0">
    <property type="entry name" value="O-ACYLTRANSFERASE LIKE PROTEIN"/>
    <property type="match status" value="1"/>
</dbReference>
<feature type="transmembrane region" description="Helical" evidence="1">
    <location>
        <begin position="204"/>
        <end position="226"/>
    </location>
</feature>
<gene>
    <name evidence="2" type="ORF">BSTOLATCC_MIC41918</name>
</gene>
<accession>A0AAU9JNF9</accession>
<keyword evidence="1" id="KW-0472">Membrane</keyword>
<sequence length="246" mass="28164">MIIIIGGVAIGITIAAEYNFKANILDPNMDFRTWDSVYYKKPWTRFLPYFIGVLIGFVYLRYTKLYVNKEEDTHNDPACTLIIKNIRNTKFGAIISFCVGLAIILFLILIQRQLYRDLTNSNVWTSGENAVFIGTCRLGFAIGLAMILLPLLLGRLRFIYKILTFRFWGYLAKISYAVYLCHMSVIVGFFGNTEGSTIISEMLFVKYLIILSLASWPAALILWLIVEEPSSLLERLLMSKLIKKIK</sequence>
<comment type="caution">
    <text evidence="2">The sequence shown here is derived from an EMBL/GenBank/DDBJ whole genome shotgun (WGS) entry which is preliminary data.</text>
</comment>
<dbReference type="Proteomes" id="UP001162131">
    <property type="component" value="Unassembled WGS sequence"/>
</dbReference>
<reference evidence="2" key="1">
    <citation type="submission" date="2021-09" db="EMBL/GenBank/DDBJ databases">
        <authorList>
            <consortium name="AG Swart"/>
            <person name="Singh M."/>
            <person name="Singh A."/>
            <person name="Seah K."/>
            <person name="Emmerich C."/>
        </authorList>
    </citation>
    <scope>NUCLEOTIDE SEQUENCE</scope>
    <source>
        <strain evidence="2">ATCC30299</strain>
    </source>
</reference>
<keyword evidence="1" id="KW-1133">Transmembrane helix</keyword>
<feature type="transmembrane region" description="Helical" evidence="1">
    <location>
        <begin position="130"/>
        <end position="153"/>
    </location>
</feature>